<dbReference type="Gene3D" id="2.30.180.10">
    <property type="entry name" value="FAS1 domain"/>
    <property type="match status" value="1"/>
</dbReference>
<reference evidence="3 4" key="1">
    <citation type="submission" date="2024-09" db="EMBL/GenBank/DDBJ databases">
        <title>Chromosome-scale assembly of Riccia sorocarpa.</title>
        <authorList>
            <person name="Paukszto L."/>
        </authorList>
    </citation>
    <scope>NUCLEOTIDE SEQUENCE [LARGE SCALE GENOMIC DNA]</scope>
    <source>
        <strain evidence="3">LP-2024</strain>
        <tissue evidence="3">Aerial parts of the thallus</tissue>
    </source>
</reference>
<name>A0ABD3HWQ0_9MARC</name>
<gene>
    <name evidence="3" type="ORF">R1sor_009332</name>
</gene>
<dbReference type="AlphaFoldDB" id="A0ABD3HWQ0"/>
<dbReference type="PANTHER" id="PTHR10900:SF77">
    <property type="entry name" value="FI19380P1"/>
    <property type="match status" value="1"/>
</dbReference>
<evidence type="ECO:0000259" key="2">
    <source>
        <dbReference type="PROSITE" id="PS50213"/>
    </source>
</evidence>
<dbReference type="InterPro" id="IPR000782">
    <property type="entry name" value="FAS1_domain"/>
</dbReference>
<dbReference type="PROSITE" id="PS50213">
    <property type="entry name" value="FAS1"/>
    <property type="match status" value="1"/>
</dbReference>
<dbReference type="Pfam" id="PF02469">
    <property type="entry name" value="Fasciclin"/>
    <property type="match status" value="1"/>
</dbReference>
<dbReference type="InterPro" id="IPR036378">
    <property type="entry name" value="FAS1_dom_sf"/>
</dbReference>
<dbReference type="InterPro" id="IPR050904">
    <property type="entry name" value="Adhesion/Biosynth-related"/>
</dbReference>
<evidence type="ECO:0000256" key="1">
    <source>
        <dbReference type="SAM" id="MobiDB-lite"/>
    </source>
</evidence>
<evidence type="ECO:0000313" key="4">
    <source>
        <dbReference type="Proteomes" id="UP001633002"/>
    </source>
</evidence>
<accession>A0ABD3HWQ0</accession>
<feature type="domain" description="FAS1" evidence="2">
    <location>
        <begin position="54"/>
        <end position="197"/>
    </location>
</feature>
<feature type="region of interest" description="Disordered" evidence="1">
    <location>
        <begin position="213"/>
        <end position="236"/>
    </location>
</feature>
<sequence length="259" mass="26372">MHALRSSLASRAAGPSLHIVSTGLVDKMRIFTVLFLALLAFGALRRSDAQTACTSTLKDALANTPALSQLNAVVVAAGLQDTLDDPALNVTVFAPNNSAIEGLVNLLSNAGLNLSDVTAQGSNRAASIILYHIANFSATSVQLMNAQVLPTLLQGYNLTVEKNTTTVRILGAESNATVITPNVPVCKSTVHIIDNVLLPASLAAIPVYTPSAPGSAPSPPGTVTLPPPPPGPGNAGVRRATGIFTGAVAAAVVAVFTAL</sequence>
<dbReference type="SUPFAM" id="SSF82153">
    <property type="entry name" value="FAS1 domain"/>
    <property type="match status" value="1"/>
</dbReference>
<comment type="caution">
    <text evidence="3">The sequence shown here is derived from an EMBL/GenBank/DDBJ whole genome shotgun (WGS) entry which is preliminary data.</text>
</comment>
<organism evidence="3 4">
    <name type="scientific">Riccia sorocarpa</name>
    <dbReference type="NCBI Taxonomy" id="122646"/>
    <lineage>
        <taxon>Eukaryota</taxon>
        <taxon>Viridiplantae</taxon>
        <taxon>Streptophyta</taxon>
        <taxon>Embryophyta</taxon>
        <taxon>Marchantiophyta</taxon>
        <taxon>Marchantiopsida</taxon>
        <taxon>Marchantiidae</taxon>
        <taxon>Marchantiales</taxon>
        <taxon>Ricciaceae</taxon>
        <taxon>Riccia</taxon>
    </lineage>
</organism>
<evidence type="ECO:0000313" key="3">
    <source>
        <dbReference type="EMBL" id="KAL3695256.1"/>
    </source>
</evidence>
<dbReference type="PANTHER" id="PTHR10900">
    <property type="entry name" value="PERIOSTIN-RELATED"/>
    <property type="match status" value="1"/>
</dbReference>
<keyword evidence="4" id="KW-1185">Reference proteome</keyword>
<feature type="compositionally biased region" description="Pro residues" evidence="1">
    <location>
        <begin position="216"/>
        <end position="232"/>
    </location>
</feature>
<dbReference type="SMART" id="SM00554">
    <property type="entry name" value="FAS1"/>
    <property type="match status" value="1"/>
</dbReference>
<proteinExistence type="predicted"/>
<dbReference type="EMBL" id="JBJQOH010000002">
    <property type="protein sequence ID" value="KAL3695256.1"/>
    <property type="molecule type" value="Genomic_DNA"/>
</dbReference>
<protein>
    <recommendedName>
        <fullName evidence="2">FAS1 domain-containing protein</fullName>
    </recommendedName>
</protein>
<dbReference type="Proteomes" id="UP001633002">
    <property type="component" value="Unassembled WGS sequence"/>
</dbReference>